<evidence type="ECO:0000313" key="4">
    <source>
        <dbReference type="EMBL" id="MPV89960.1"/>
    </source>
</evidence>
<dbReference type="InterPro" id="IPR009430">
    <property type="entry name" value="GvpL/GvpF"/>
</dbReference>
<dbReference type="OrthoDB" id="4864106at2"/>
<evidence type="ECO:0000313" key="5">
    <source>
        <dbReference type="Proteomes" id="UP000429644"/>
    </source>
</evidence>
<gene>
    <name evidence="4" type="ORF">GB882_14890</name>
</gene>
<comment type="caution">
    <text evidence="4">The sequence shown here is derived from an EMBL/GenBank/DDBJ whole genome shotgun (WGS) entry which is preliminary data.</text>
</comment>
<sequence length="250" mass="26821">MTAAVEADKLSQYVYGIVPSDTPVPDVAGVGGGRVRLRTLGDVAALVSGVPDPEVIGLPAEVRAHAAVLDAVAQAGPVLPMRFGTVVPDVDALREALAPDGVAHLQEDLDRLADAVQYTLTVRYRQEAVIAELVEEQPEIRRLREATAGVAPGAAYYERIRLGELVVHGFEQKRVGDTAALTDALGPVVLDLRARETGQVEDVLEAAVLVRRGEQRRFDDTVEALASQRVGRMTFRLVGPQAPYDFVAEV</sequence>
<dbReference type="AlphaFoldDB" id="A0A7J9V1E1"/>
<dbReference type="EMBL" id="WHPD01003215">
    <property type="protein sequence ID" value="MPV89960.1"/>
    <property type="molecule type" value="Genomic_DNA"/>
</dbReference>
<comment type="subcellular location">
    <subcellularLocation>
        <location evidence="2">Gas vesicle</location>
    </subcellularLocation>
</comment>
<dbReference type="PANTHER" id="PTHR36852">
    <property type="entry name" value="PROTEIN GVPL 2"/>
    <property type="match status" value="1"/>
</dbReference>
<evidence type="ECO:0000256" key="3">
    <source>
        <dbReference type="ARBA" id="ARBA00035643"/>
    </source>
</evidence>
<dbReference type="GO" id="GO:0031411">
    <property type="term" value="C:gas vesicle"/>
    <property type="evidence" value="ECO:0007669"/>
    <property type="project" value="UniProtKB-SubCell"/>
</dbReference>
<name>A0A7J9V1E1_9MICO</name>
<protein>
    <submittedName>
        <fullName evidence="4">Gas vesicle synthesis GvpLGvpF</fullName>
    </submittedName>
</protein>
<keyword evidence="5" id="KW-1185">Reference proteome</keyword>
<evidence type="ECO:0000256" key="1">
    <source>
        <dbReference type="ARBA" id="ARBA00022987"/>
    </source>
</evidence>
<accession>A0A7J9V1E1</accession>
<organism evidence="4 5">
    <name type="scientific">Georgenia ruanii</name>
    <dbReference type="NCBI Taxonomy" id="348442"/>
    <lineage>
        <taxon>Bacteria</taxon>
        <taxon>Bacillati</taxon>
        <taxon>Actinomycetota</taxon>
        <taxon>Actinomycetes</taxon>
        <taxon>Micrococcales</taxon>
        <taxon>Bogoriellaceae</taxon>
        <taxon>Georgenia</taxon>
    </lineage>
</organism>
<reference evidence="4 5" key="1">
    <citation type="submission" date="2019-10" db="EMBL/GenBank/DDBJ databases">
        <title>Georgenia wutianyii sp. nov. and Georgenia yuyongxinii sp. nov. isolated from plateau pika (Ochotona curzoniae) in the Qinghai-Tibet plateau of China.</title>
        <authorList>
            <person name="Tian Z."/>
        </authorList>
    </citation>
    <scope>NUCLEOTIDE SEQUENCE [LARGE SCALE GENOMIC DNA]</scope>
    <source>
        <strain evidence="4 5">JCM 15130</strain>
    </source>
</reference>
<dbReference type="PANTHER" id="PTHR36852:SF1">
    <property type="entry name" value="PROTEIN GVPL 2"/>
    <property type="match status" value="1"/>
</dbReference>
<dbReference type="Proteomes" id="UP000429644">
    <property type="component" value="Unassembled WGS sequence"/>
</dbReference>
<proteinExistence type="inferred from homology"/>
<dbReference type="Pfam" id="PF06386">
    <property type="entry name" value="GvpL_GvpF"/>
    <property type="match status" value="1"/>
</dbReference>
<dbReference type="GO" id="GO:0031412">
    <property type="term" value="P:gas vesicle organization"/>
    <property type="evidence" value="ECO:0007669"/>
    <property type="project" value="InterPro"/>
</dbReference>
<evidence type="ECO:0000256" key="2">
    <source>
        <dbReference type="ARBA" id="ARBA00035108"/>
    </source>
</evidence>
<keyword evidence="1" id="KW-0304">Gas vesicle</keyword>
<comment type="similarity">
    <text evidence="3">Belongs to the gas vesicle GvpF/GvpL family.</text>
</comment>
<dbReference type="RefSeq" id="WP_152232732.1">
    <property type="nucleotide sequence ID" value="NZ_BAAAOT010000021.1"/>
</dbReference>